<evidence type="ECO:0000313" key="1">
    <source>
        <dbReference type="Proteomes" id="UP000887580"/>
    </source>
</evidence>
<name>A0AC35FLC0_9BILA</name>
<dbReference type="WBParaSite" id="PS1159_v2.g18597.t1">
    <property type="protein sequence ID" value="PS1159_v2.g18597.t1"/>
    <property type="gene ID" value="PS1159_v2.g18597"/>
</dbReference>
<organism evidence="1 2">
    <name type="scientific">Panagrolaimus sp. PS1159</name>
    <dbReference type="NCBI Taxonomy" id="55785"/>
    <lineage>
        <taxon>Eukaryota</taxon>
        <taxon>Metazoa</taxon>
        <taxon>Ecdysozoa</taxon>
        <taxon>Nematoda</taxon>
        <taxon>Chromadorea</taxon>
        <taxon>Rhabditida</taxon>
        <taxon>Tylenchina</taxon>
        <taxon>Panagrolaimomorpha</taxon>
        <taxon>Panagrolaimoidea</taxon>
        <taxon>Panagrolaimidae</taxon>
        <taxon>Panagrolaimus</taxon>
    </lineage>
</organism>
<protein>
    <submittedName>
        <fullName evidence="2">Uncharacterized protein</fullName>
    </submittedName>
</protein>
<dbReference type="Proteomes" id="UP000887580">
    <property type="component" value="Unplaced"/>
</dbReference>
<accession>A0AC35FLC0</accession>
<sequence length="348" mass="39252">MDKVLPGHEQTVKSIWFSYNKITFIENGTFDKFTALEVLYLSNQNILSTTNFTFPIALKNLKTLSLSSCNISHLDDNIFINLRSLGTISLASNPLTVIPIALNALSQSLQSLNLNSVDITALKNTKLNHFNNLTSISMTSSNLERIEDCAFCNFPNLKSVSILYSRRLSYIHENAFGGVTNENPIQLEKFDIENCNISTFSEKLLDWKNITSIDISRNPLSCNCSMAWLINDYKSTTPLYVNNIKWAGCFVKYCVGKAAREAYFRNFALETDSRVLNYSPGPVETDMITEIGKSSFDPQIREMFSPTSTQSVDTHRKRLSPKETVSKLIAIIDKNEFDNGGRVDYFDS</sequence>
<evidence type="ECO:0000313" key="2">
    <source>
        <dbReference type="WBParaSite" id="PS1159_v2.g18597.t1"/>
    </source>
</evidence>
<reference evidence="2" key="1">
    <citation type="submission" date="2022-11" db="UniProtKB">
        <authorList>
            <consortium name="WormBaseParasite"/>
        </authorList>
    </citation>
    <scope>IDENTIFICATION</scope>
</reference>
<proteinExistence type="predicted"/>